<accession>A0AAW0J2H8</accession>
<evidence type="ECO:0000256" key="1">
    <source>
        <dbReference type="SAM" id="MobiDB-lite"/>
    </source>
</evidence>
<protein>
    <submittedName>
        <fullName evidence="2">Uncharacterized protein</fullName>
    </submittedName>
</protein>
<proteinExistence type="predicted"/>
<keyword evidence="3" id="KW-1185">Reference proteome</keyword>
<feature type="region of interest" description="Disordered" evidence="1">
    <location>
        <begin position="1"/>
        <end position="42"/>
    </location>
</feature>
<evidence type="ECO:0000313" key="2">
    <source>
        <dbReference type="EMBL" id="KAK7820825.1"/>
    </source>
</evidence>
<dbReference type="EMBL" id="JBBHLL010000069">
    <property type="protein sequence ID" value="KAK7820825.1"/>
    <property type="molecule type" value="Genomic_DNA"/>
</dbReference>
<sequence>DRERGGRSAGRRRLGRGAEVLSSSQSRGFLRGTPLGERIPGTPQLPTFALRYGSPRRGEAPGVRLNIDVLQLPCANIAFTSLTLCHMACVISHILPHHPDITSHHNNHHNEKDCRKIYSEFYMQGKKLILSGFLDGLATEIKLLARARGFHKRLITDKRLAHQSLVDSCFTTQRTVQ</sequence>
<dbReference type="AlphaFoldDB" id="A0AAW0J2H8"/>
<evidence type="ECO:0000313" key="3">
    <source>
        <dbReference type="Proteomes" id="UP001488838"/>
    </source>
</evidence>
<gene>
    <name evidence="2" type="ORF">U0070_024783</name>
</gene>
<feature type="non-terminal residue" evidence="2">
    <location>
        <position position="1"/>
    </location>
</feature>
<comment type="caution">
    <text evidence="2">The sequence shown here is derived from an EMBL/GenBank/DDBJ whole genome shotgun (WGS) entry which is preliminary data.</text>
</comment>
<reference evidence="2 3" key="1">
    <citation type="journal article" date="2023" name="bioRxiv">
        <title>Conserved and derived expression patterns and positive selection on dental genes reveal complex evolutionary context of ever-growing rodent molars.</title>
        <authorList>
            <person name="Calamari Z.T."/>
            <person name="Song A."/>
            <person name="Cohen E."/>
            <person name="Akter M."/>
            <person name="Roy R.D."/>
            <person name="Hallikas O."/>
            <person name="Christensen M.M."/>
            <person name="Li P."/>
            <person name="Marangoni P."/>
            <person name="Jernvall J."/>
            <person name="Klein O.D."/>
        </authorList>
    </citation>
    <scope>NUCLEOTIDE SEQUENCE [LARGE SCALE GENOMIC DNA]</scope>
    <source>
        <strain evidence="2">V071</strain>
    </source>
</reference>
<dbReference type="Proteomes" id="UP001488838">
    <property type="component" value="Unassembled WGS sequence"/>
</dbReference>
<feature type="non-terminal residue" evidence="2">
    <location>
        <position position="177"/>
    </location>
</feature>
<organism evidence="2 3">
    <name type="scientific">Myodes glareolus</name>
    <name type="common">Bank vole</name>
    <name type="synonym">Clethrionomys glareolus</name>
    <dbReference type="NCBI Taxonomy" id="447135"/>
    <lineage>
        <taxon>Eukaryota</taxon>
        <taxon>Metazoa</taxon>
        <taxon>Chordata</taxon>
        <taxon>Craniata</taxon>
        <taxon>Vertebrata</taxon>
        <taxon>Euteleostomi</taxon>
        <taxon>Mammalia</taxon>
        <taxon>Eutheria</taxon>
        <taxon>Euarchontoglires</taxon>
        <taxon>Glires</taxon>
        <taxon>Rodentia</taxon>
        <taxon>Myomorpha</taxon>
        <taxon>Muroidea</taxon>
        <taxon>Cricetidae</taxon>
        <taxon>Arvicolinae</taxon>
        <taxon>Myodes</taxon>
    </lineage>
</organism>
<name>A0AAW0J2H8_MYOGA</name>